<dbReference type="GO" id="GO:0016887">
    <property type="term" value="F:ATP hydrolysis activity"/>
    <property type="evidence" value="ECO:0007669"/>
    <property type="project" value="InterPro"/>
</dbReference>
<dbReference type="SUPFAM" id="SSF52540">
    <property type="entry name" value="P-loop containing nucleoside triphosphate hydrolases"/>
    <property type="match status" value="1"/>
</dbReference>
<name>A0A8S3ZA74_9EUPU</name>
<dbReference type="Gene3D" id="3.40.50.300">
    <property type="entry name" value="P-loop containing nucleotide triphosphate hydrolases"/>
    <property type="match status" value="1"/>
</dbReference>
<dbReference type="Gene3D" id="1.10.8.60">
    <property type="match status" value="1"/>
</dbReference>
<dbReference type="InterPro" id="IPR003959">
    <property type="entry name" value="ATPase_AAA_core"/>
</dbReference>
<dbReference type="Pfam" id="PF00004">
    <property type="entry name" value="AAA"/>
    <property type="match status" value="1"/>
</dbReference>
<dbReference type="InterPro" id="IPR027417">
    <property type="entry name" value="P-loop_NTPase"/>
</dbReference>
<dbReference type="EMBL" id="CAJHNH020002291">
    <property type="protein sequence ID" value="CAG5126213.1"/>
    <property type="molecule type" value="Genomic_DNA"/>
</dbReference>
<dbReference type="Proteomes" id="UP000678393">
    <property type="component" value="Unassembled WGS sequence"/>
</dbReference>
<sequence>QNVPTSCHIQYIIEHFNISPTLKAKIVLIQRQWRAWICRQQLKRLEETEEVALGMRWPHMDTFPNAKEEADYKKREAMYQDREQELKISKAIEHERFMAAHGHNMAWELKYNITQWLLELRDLQGSFPDYPDEDEGGCEKLFAMKTTEQVEDEINEFLYPTSAPQQKAEKRDNAKKAVAVVAAGWKPAPTATVPKLIDALEEYNSYWYLKDEMDNIDQKFDRQLMLEQVRDEAGKQIRLQVDDLMRYELDKLRCGIEFIEMDDRRRNTKNAKADEKDKENVTKDPLASKTVEELYGELVLQGIVTPVKNVRLDDILGEHNFKDRVQEDSMPTIADIKNSLTHMVVFPLSSSFLHTVLPLTNRMLFAGSSGVGKSMMIHALCRETGANLFDLSPDVLAGKYEGPEQQEYLMNALLKVGKSMEPTIFMIDECESLFTRPPPGPPSGQDRPQRWVGVFSKMMDKMKKGDRMFLVGETTEPFACNNRAMFDMFKNVIYFPPPEYGSRVLVWKTLLARKPAHKPSLSLSPSVLAKFSEGYSVQAIEKAVNETLTSTRLASRRLVTNMEFLMALTLDLDSQPMLAEDVARWAAWYWSAPLMRKRRQLLDEEARARQLQEAM</sequence>
<evidence type="ECO:0000313" key="3">
    <source>
        <dbReference type="Proteomes" id="UP000678393"/>
    </source>
</evidence>
<organism evidence="2 3">
    <name type="scientific">Candidula unifasciata</name>
    <dbReference type="NCBI Taxonomy" id="100452"/>
    <lineage>
        <taxon>Eukaryota</taxon>
        <taxon>Metazoa</taxon>
        <taxon>Spiralia</taxon>
        <taxon>Lophotrochozoa</taxon>
        <taxon>Mollusca</taxon>
        <taxon>Gastropoda</taxon>
        <taxon>Heterobranchia</taxon>
        <taxon>Euthyneura</taxon>
        <taxon>Panpulmonata</taxon>
        <taxon>Eupulmonata</taxon>
        <taxon>Stylommatophora</taxon>
        <taxon>Helicina</taxon>
        <taxon>Helicoidea</taxon>
        <taxon>Geomitridae</taxon>
        <taxon>Candidula</taxon>
    </lineage>
</organism>
<dbReference type="PANTHER" id="PTHR14690:SF0">
    <property type="entry name" value="IQ MOTIF CONTAINING WITH AAA DOMAIN 1"/>
    <property type="match status" value="1"/>
</dbReference>
<keyword evidence="3" id="KW-1185">Reference proteome</keyword>
<feature type="non-terminal residue" evidence="2">
    <location>
        <position position="1"/>
    </location>
</feature>
<feature type="domain" description="ATPase AAA-type core" evidence="1">
    <location>
        <begin position="363"/>
        <end position="496"/>
    </location>
</feature>
<dbReference type="PROSITE" id="PS50096">
    <property type="entry name" value="IQ"/>
    <property type="match status" value="1"/>
</dbReference>
<dbReference type="OrthoDB" id="6066679at2759"/>
<gene>
    <name evidence="2" type="ORF">CUNI_LOCUS11771</name>
</gene>
<proteinExistence type="predicted"/>
<evidence type="ECO:0000313" key="2">
    <source>
        <dbReference type="EMBL" id="CAG5126213.1"/>
    </source>
</evidence>
<comment type="caution">
    <text evidence="2">The sequence shown here is derived from an EMBL/GenBank/DDBJ whole genome shotgun (WGS) entry which is preliminary data.</text>
</comment>
<dbReference type="AlphaFoldDB" id="A0A8S3ZA74"/>
<dbReference type="InterPro" id="IPR052267">
    <property type="entry name" value="N-DRC_Component"/>
</dbReference>
<accession>A0A8S3ZA74</accession>
<dbReference type="GO" id="GO:0005524">
    <property type="term" value="F:ATP binding"/>
    <property type="evidence" value="ECO:0007669"/>
    <property type="project" value="InterPro"/>
</dbReference>
<reference evidence="2" key="1">
    <citation type="submission" date="2021-04" db="EMBL/GenBank/DDBJ databases">
        <authorList>
            <consortium name="Molecular Ecology Group"/>
        </authorList>
    </citation>
    <scope>NUCLEOTIDE SEQUENCE</scope>
</reference>
<protein>
    <recommendedName>
        <fullName evidence="1">ATPase AAA-type core domain-containing protein</fullName>
    </recommendedName>
</protein>
<dbReference type="PANTHER" id="PTHR14690">
    <property type="entry name" value="IQ MOTIF CONTAINING WITH AAA DOMAIN 1"/>
    <property type="match status" value="1"/>
</dbReference>
<evidence type="ECO:0000259" key="1">
    <source>
        <dbReference type="Pfam" id="PF00004"/>
    </source>
</evidence>